<dbReference type="InterPro" id="IPR000600">
    <property type="entry name" value="ROK"/>
</dbReference>
<organism evidence="2 3">
    <name type="scientific">Candidatus Merdimorpha stercoravium</name>
    <dbReference type="NCBI Taxonomy" id="2840863"/>
    <lineage>
        <taxon>Bacteria</taxon>
        <taxon>Pseudomonadati</taxon>
        <taxon>Bacteroidota</taxon>
        <taxon>Flavobacteriia</taxon>
        <taxon>Flavobacteriales</taxon>
        <taxon>Candidatus Merdimorpha</taxon>
    </lineage>
</organism>
<dbReference type="PANTHER" id="PTHR18964:SF149">
    <property type="entry name" value="BIFUNCTIONAL UDP-N-ACETYLGLUCOSAMINE 2-EPIMERASE_N-ACETYLMANNOSAMINE KINASE"/>
    <property type="match status" value="1"/>
</dbReference>
<dbReference type="InterPro" id="IPR043129">
    <property type="entry name" value="ATPase_NBD"/>
</dbReference>
<evidence type="ECO:0000313" key="2">
    <source>
        <dbReference type="EMBL" id="HIT97208.1"/>
    </source>
</evidence>
<reference evidence="2" key="2">
    <citation type="journal article" date="2021" name="PeerJ">
        <title>Extensive microbial diversity within the chicken gut microbiome revealed by metagenomics and culture.</title>
        <authorList>
            <person name="Gilroy R."/>
            <person name="Ravi A."/>
            <person name="Getino M."/>
            <person name="Pursley I."/>
            <person name="Horton D.L."/>
            <person name="Alikhan N.F."/>
            <person name="Baker D."/>
            <person name="Gharbi K."/>
            <person name="Hall N."/>
            <person name="Watson M."/>
            <person name="Adriaenssens E.M."/>
            <person name="Foster-Nyarko E."/>
            <person name="Jarju S."/>
            <person name="Secka A."/>
            <person name="Antonio M."/>
            <person name="Oren A."/>
            <person name="Chaudhuri R.R."/>
            <person name="La Ragione R."/>
            <person name="Hildebrand F."/>
            <person name="Pallen M.J."/>
        </authorList>
    </citation>
    <scope>NUCLEOTIDE SEQUENCE</scope>
    <source>
        <strain evidence="2">1383</strain>
    </source>
</reference>
<dbReference type="AlphaFoldDB" id="A0A9D1H841"/>
<evidence type="ECO:0000256" key="1">
    <source>
        <dbReference type="ARBA" id="ARBA00006479"/>
    </source>
</evidence>
<name>A0A9D1H841_9FLAO</name>
<dbReference type="SUPFAM" id="SSF53067">
    <property type="entry name" value="Actin-like ATPase domain"/>
    <property type="match status" value="1"/>
</dbReference>
<proteinExistence type="inferred from homology"/>
<dbReference type="Proteomes" id="UP000824161">
    <property type="component" value="Unassembled WGS sequence"/>
</dbReference>
<protein>
    <submittedName>
        <fullName evidence="2">ROK family protein</fullName>
    </submittedName>
</protein>
<dbReference type="Gene3D" id="3.30.420.40">
    <property type="match status" value="2"/>
</dbReference>
<gene>
    <name evidence="2" type="ORF">IAC44_00045</name>
</gene>
<sequence>MAVIGLDLGGTKLKGGIFTEHAEIVYKDERKLEHRQGREVGRLIQEFVSDMLCQAKGLGQVIDAVGICVPGISYQDRGTVWCPNIPGWEDYPLREEIQQVCDRNTIVTVDSDRVCCILGEAWAGAAENVNNAIFLAVGTGIAAGILANGRVLRGAHDISGAIGWWALDKEYKQKYEVCGCFEHHCSGEGLAKVARELLEENPQYQGVLRNKKPEEITSYDLFEVYPQGDEIATKTFDIAIEMWGMAVANLVSLFDPSKIIFGGGVFGPALQFLDRIKQAAVRHAQPIAIQKVEIVPSMLGGDAVLMGAGYLALRSISE</sequence>
<dbReference type="EMBL" id="DVLY01000002">
    <property type="protein sequence ID" value="HIT97208.1"/>
    <property type="molecule type" value="Genomic_DNA"/>
</dbReference>
<comment type="similarity">
    <text evidence="1">Belongs to the ROK (NagC/XylR) family.</text>
</comment>
<dbReference type="PANTHER" id="PTHR18964">
    <property type="entry name" value="ROK (REPRESSOR, ORF, KINASE) FAMILY"/>
    <property type="match status" value="1"/>
</dbReference>
<accession>A0A9D1H841</accession>
<dbReference type="Pfam" id="PF00480">
    <property type="entry name" value="ROK"/>
    <property type="match status" value="1"/>
</dbReference>
<reference evidence="2" key="1">
    <citation type="submission" date="2020-10" db="EMBL/GenBank/DDBJ databases">
        <authorList>
            <person name="Gilroy R."/>
        </authorList>
    </citation>
    <scope>NUCLEOTIDE SEQUENCE</scope>
    <source>
        <strain evidence="2">1383</strain>
    </source>
</reference>
<comment type="caution">
    <text evidence="2">The sequence shown here is derived from an EMBL/GenBank/DDBJ whole genome shotgun (WGS) entry which is preliminary data.</text>
</comment>
<evidence type="ECO:0000313" key="3">
    <source>
        <dbReference type="Proteomes" id="UP000824161"/>
    </source>
</evidence>